<evidence type="ECO:0000256" key="10">
    <source>
        <dbReference type="ARBA" id="ARBA00048721"/>
    </source>
</evidence>
<sequence>MDRNLFDNLYNFISYRLLSKSFLKDNYDKKNIFKEYIQTKEFKDKLKTLSDNNAFSCTAVLSLLEDLLNSLSPKPPDDWLKYIYEYTLHKSFPHGVKIELHEELDFPCYIYLQTLRIVCQLQKISNDNTWQSKYPLNFLSRREIASLEDPTEYKTFVKSFNNNYVYELMKLNSEVLGHSLIDHVCGVHYLAMYISRQIKESGMNIDLGRVSGSTIGHDIGKLGCIDEEKKKAAYLHYYYTDLWFNNNNLEYIRNIAANHSVWDLELENLSIESLILIYCDFRVKSINRKMHIVSINDAFSVILNKLDNVDTKKKLRYKRVYNKLKDFEDFLIDKHVSVNLEDPPLAMKNEKKLYSLMNGNDVIDNLKYLSINYNIDLMHTLRTESSLDLILKSARSETLGTNLRKYLRVFEEYSTYLTQNQKKIALTFLYELLTHHEDDIRKQSANIIGKLIGIFDNDYRKDIPSKFPPMRGDLTSKEILEKYVHMFLHPDYKIIPNHKRWIRELFGVMIKSFFENSKSTEALNIHIVDYISVLIKEYKNPTEDILLYLIDGIISIPLSEHSPYYGNIMDFVLNMSIHNIYNVRVNALNSLLNLIDSIPITPFYKKKIMDIITKLNSNDDSLIEYYLSQKIESKITPNCEKCHVVLTNNQISTLTLSNLKSATDPVVKRVQIDILLNHVLKDNDNGKLRTAMHFCNILKVSSYNRVRIQAGESLLKIISYLSPENRNEIAIELFSALELAEYQFSKSVADYLGKIILTLRPNELDEFIKTISTKIRISNENITSLHLNAISIGIANYTKYVTEFKESNKIHDTRLKNMLSILLISLSNYNTNVKQVALEVIGKNIFGSKDMTLEEKNNIFKLINKKLLTLIDTDEGNILLSLSNTASLNHIYKFMCEYIFVNDEFHVDIPTKVAFFPGTFDPFSVSHKEIATNVRDLGFEVYLGIDEFSWSKRTLPHKLRKNIVSMSIAGELGIYIYPEDYPVNIGNSHNLMSLKNNFRNSDVSIVVGSDVILNASAYKNKTKGFSINNFNHIVFDRNQILAIKKQELEFKKASQNIDGTIHIIGLSTPFEEVSSTQIRTNIDKNRDISTLIDPLAQNYIYKNGFYRSEPQYKSPAGELTYDIQVIKDFSKELIDELCSLFEDDYKRCRINLIKALRKPSARVVTLRLINDNYSLLGFSVHHLCRIHALYNDLNNPRVSEYIREKASGKIALIDGIIIDKFKAFEKVEQILFTETLAYCLSKDYEYGIYKNLIDKQLPKTIHNSLVLQGFKKLNLGDNENPVYVVNMASPITFYADIRTVIKNPFKHNPNIKTKIDRSRKNLRKALTNLYEGNLVITFDRKVLHDILIKKICKQNNVDPIQFNKVNLGGAMCVSFGNMLNQSIIPNTVTKAMHTEKMFYPNMKEYFIGPFPYYNDLDIQVKMIKSFSRPVILIDDILHKGYRNNVIHPLLQKHNVKVQKTIVGLLSARGRELMYRQNRRVDSAYYIPKLRAWFNESLILPFFGGDTIWRGKIPPRNLTPSVNLILPYTWPAFIKGASQQSIYNLSKTCIESSIGILGEIESTYHKLYKRRLSLSSLGEVFISPRCIDYGNDMNYDLNLNPSHYLYNDLDKLDRYYKMFF</sequence>
<dbReference type="SUPFAM" id="SSF52374">
    <property type="entry name" value="Nucleotidylyl transferase"/>
    <property type="match status" value="1"/>
</dbReference>
<evidence type="ECO:0000256" key="2">
    <source>
        <dbReference type="ARBA" id="ARBA00005019"/>
    </source>
</evidence>
<keyword evidence="8" id="KW-0067">ATP-binding</keyword>
<dbReference type="PANTHER" id="PTHR39321:SF3">
    <property type="entry name" value="PHOSPHOPANTETHEINE ADENYLYLTRANSFERASE"/>
    <property type="match status" value="1"/>
</dbReference>
<reference evidence="12 13" key="1">
    <citation type="submission" date="2017-06" db="EMBL/GenBank/DDBJ databases">
        <title>Draft genome sequence of anaerobic fermentative bacterium Anaeromicrobium sediminis DY2726D isolated from West Pacific Ocean sediments.</title>
        <authorList>
            <person name="Zeng X."/>
        </authorList>
    </citation>
    <scope>NUCLEOTIDE SEQUENCE [LARGE SCALE GENOMIC DNA]</scope>
    <source>
        <strain evidence="12 13">DY2726D</strain>
    </source>
</reference>
<dbReference type="GO" id="GO:0009435">
    <property type="term" value="P:NAD+ biosynthetic process"/>
    <property type="evidence" value="ECO:0007669"/>
    <property type="project" value="InterPro"/>
</dbReference>
<evidence type="ECO:0000256" key="7">
    <source>
        <dbReference type="ARBA" id="ARBA00022741"/>
    </source>
</evidence>
<dbReference type="InterPro" id="IPR016024">
    <property type="entry name" value="ARM-type_fold"/>
</dbReference>
<gene>
    <name evidence="12" type="ORF">CCE28_14590</name>
</gene>
<dbReference type="Pfam" id="PF01467">
    <property type="entry name" value="CTP_transf_like"/>
    <property type="match status" value="1"/>
</dbReference>
<comment type="caution">
    <text evidence="12">The sequence shown here is derived from an EMBL/GenBank/DDBJ whole genome shotgun (WGS) entry which is preliminary data.</text>
</comment>
<dbReference type="InterPro" id="IPR005248">
    <property type="entry name" value="NadD/NMNAT"/>
</dbReference>
<dbReference type="Gene3D" id="3.40.50.620">
    <property type="entry name" value="HUPs"/>
    <property type="match status" value="1"/>
</dbReference>
<comment type="pathway">
    <text evidence="2">Cofactor biosynthesis; NAD(+) biosynthesis; deamido-NAD(+) from nicotinate D-ribonucleotide: step 1/1.</text>
</comment>
<keyword evidence="6" id="KW-0548">Nucleotidyltransferase</keyword>
<keyword evidence="7" id="KW-0547">Nucleotide-binding</keyword>
<keyword evidence="4" id="KW-0662">Pyridine nucleotide biosynthesis</keyword>
<evidence type="ECO:0000313" key="12">
    <source>
        <dbReference type="EMBL" id="PAB58530.1"/>
    </source>
</evidence>
<dbReference type="EMBL" id="NIBG01000014">
    <property type="protein sequence ID" value="PAB58530.1"/>
    <property type="molecule type" value="Genomic_DNA"/>
</dbReference>
<dbReference type="InterPro" id="IPR014729">
    <property type="entry name" value="Rossmann-like_a/b/a_fold"/>
</dbReference>
<evidence type="ECO:0000256" key="5">
    <source>
        <dbReference type="ARBA" id="ARBA00022679"/>
    </source>
</evidence>
<dbReference type="Gene3D" id="1.25.10.10">
    <property type="entry name" value="Leucine-rich Repeat Variant"/>
    <property type="match status" value="1"/>
</dbReference>
<name>A0A267MIA3_9FIRM</name>
<evidence type="ECO:0000259" key="11">
    <source>
        <dbReference type="Pfam" id="PF01467"/>
    </source>
</evidence>
<feature type="domain" description="Cytidyltransferase-like" evidence="11">
    <location>
        <begin position="915"/>
        <end position="1080"/>
    </location>
</feature>
<comment type="function">
    <text evidence="1">Catalyzes the reversible adenylation of nicotinate mononucleotide (NaMN) to nicotinic acid adenine dinucleotide (NaAD).</text>
</comment>
<dbReference type="EC" id="2.7.7.18" evidence="3"/>
<dbReference type="GO" id="GO:0005524">
    <property type="term" value="F:ATP binding"/>
    <property type="evidence" value="ECO:0007669"/>
    <property type="project" value="UniProtKB-KW"/>
</dbReference>
<keyword evidence="5" id="KW-0808">Transferase</keyword>
<evidence type="ECO:0000256" key="6">
    <source>
        <dbReference type="ARBA" id="ARBA00022695"/>
    </source>
</evidence>
<evidence type="ECO:0000256" key="4">
    <source>
        <dbReference type="ARBA" id="ARBA00022642"/>
    </source>
</evidence>
<dbReference type="GO" id="GO:0004515">
    <property type="term" value="F:nicotinate-nucleotide adenylyltransferase activity"/>
    <property type="evidence" value="ECO:0007669"/>
    <property type="project" value="UniProtKB-EC"/>
</dbReference>
<organism evidence="12 13">
    <name type="scientific">Anaeromicrobium sediminis</name>
    <dbReference type="NCBI Taxonomy" id="1478221"/>
    <lineage>
        <taxon>Bacteria</taxon>
        <taxon>Bacillati</taxon>
        <taxon>Bacillota</taxon>
        <taxon>Clostridia</taxon>
        <taxon>Peptostreptococcales</taxon>
        <taxon>Thermotaleaceae</taxon>
        <taxon>Anaeromicrobium</taxon>
    </lineage>
</organism>
<comment type="catalytic activity">
    <reaction evidence="10">
        <text>nicotinate beta-D-ribonucleotide + ATP + H(+) = deamido-NAD(+) + diphosphate</text>
        <dbReference type="Rhea" id="RHEA:22860"/>
        <dbReference type="ChEBI" id="CHEBI:15378"/>
        <dbReference type="ChEBI" id="CHEBI:30616"/>
        <dbReference type="ChEBI" id="CHEBI:33019"/>
        <dbReference type="ChEBI" id="CHEBI:57502"/>
        <dbReference type="ChEBI" id="CHEBI:58437"/>
        <dbReference type="EC" id="2.7.7.18"/>
    </reaction>
</comment>
<evidence type="ECO:0000256" key="3">
    <source>
        <dbReference type="ARBA" id="ARBA00012389"/>
    </source>
</evidence>
<evidence type="ECO:0000256" key="8">
    <source>
        <dbReference type="ARBA" id="ARBA00022840"/>
    </source>
</evidence>
<evidence type="ECO:0000313" key="13">
    <source>
        <dbReference type="Proteomes" id="UP000216024"/>
    </source>
</evidence>
<proteinExistence type="predicted"/>
<evidence type="ECO:0000256" key="9">
    <source>
        <dbReference type="ARBA" id="ARBA00023027"/>
    </source>
</evidence>
<protein>
    <recommendedName>
        <fullName evidence="3">nicotinate-nucleotide adenylyltransferase</fullName>
        <ecNumber evidence="3">2.7.7.18</ecNumber>
    </recommendedName>
</protein>
<keyword evidence="9" id="KW-0520">NAD</keyword>
<dbReference type="OrthoDB" id="1703792at2"/>
<keyword evidence="13" id="KW-1185">Reference proteome</keyword>
<evidence type="ECO:0000256" key="1">
    <source>
        <dbReference type="ARBA" id="ARBA00002324"/>
    </source>
</evidence>
<dbReference type="SUPFAM" id="SSF109604">
    <property type="entry name" value="HD-domain/PDEase-like"/>
    <property type="match status" value="1"/>
</dbReference>
<dbReference type="InterPro" id="IPR011989">
    <property type="entry name" value="ARM-like"/>
</dbReference>
<dbReference type="Proteomes" id="UP000216024">
    <property type="component" value="Unassembled WGS sequence"/>
</dbReference>
<accession>A0A267MIA3</accession>
<dbReference type="RefSeq" id="WP_095134472.1">
    <property type="nucleotide sequence ID" value="NZ_NIBG01000014.1"/>
</dbReference>
<dbReference type="InterPro" id="IPR004821">
    <property type="entry name" value="Cyt_trans-like"/>
</dbReference>
<dbReference type="PANTHER" id="PTHR39321">
    <property type="entry name" value="NICOTINATE-NUCLEOTIDE ADENYLYLTRANSFERASE-RELATED"/>
    <property type="match status" value="1"/>
</dbReference>
<dbReference type="SUPFAM" id="SSF48371">
    <property type="entry name" value="ARM repeat"/>
    <property type="match status" value="1"/>
</dbReference>